<reference evidence="1 2" key="1">
    <citation type="submission" date="2020-08" db="EMBL/GenBank/DDBJ databases">
        <title>Genomic Encyclopedia of Type Strains, Phase IV (KMG-V): Genome sequencing to study the core and pangenomes of soil and plant-associated prokaryotes.</title>
        <authorList>
            <person name="Whitman W."/>
        </authorList>
    </citation>
    <scope>NUCLEOTIDE SEQUENCE [LARGE SCALE GENOMIC DNA]</scope>
    <source>
        <strain evidence="1 2">SEMIA 414</strain>
    </source>
</reference>
<dbReference type="EMBL" id="JACIHI010000009">
    <property type="protein sequence ID" value="MBB4440712.1"/>
    <property type="molecule type" value="Genomic_DNA"/>
</dbReference>
<organism evidence="1 2">
    <name type="scientific">Rhizobium esperanzae</name>
    <dbReference type="NCBI Taxonomy" id="1967781"/>
    <lineage>
        <taxon>Bacteria</taxon>
        <taxon>Pseudomonadati</taxon>
        <taxon>Pseudomonadota</taxon>
        <taxon>Alphaproteobacteria</taxon>
        <taxon>Hyphomicrobiales</taxon>
        <taxon>Rhizobiaceae</taxon>
        <taxon>Rhizobium/Agrobacterium group</taxon>
        <taxon>Rhizobium</taxon>
    </lineage>
</organism>
<protein>
    <submittedName>
        <fullName evidence="1">Uncharacterized protein</fullName>
    </submittedName>
</protein>
<dbReference type="RefSeq" id="WP_184500344.1">
    <property type="nucleotide sequence ID" value="NZ_JACIHI010000009.1"/>
</dbReference>
<accession>A0A7W6UM32</accession>
<dbReference type="Proteomes" id="UP000533724">
    <property type="component" value="Unassembled WGS sequence"/>
</dbReference>
<comment type="caution">
    <text evidence="1">The sequence shown here is derived from an EMBL/GenBank/DDBJ whole genome shotgun (WGS) entry which is preliminary data.</text>
</comment>
<sequence>MTHLGRLLAIPLIGLAVQFGSVRLGFLDAHTSQSNVFAAALGSLAATLTLPSDAGLFDDLVLKWNGDFSWAPATADSDPVTRFGDEARSVFGPIPDGACAGPQSRPLGLEVDGNSVEVEPNVAKPGSPLEFAHRDARGQLVKWTSVVAKCDKPSLAGGVTFCGLNSRIARVKRDHVEWLFLCRKSSNDLEVHAQPYWTQADPRFSRYSAIGYNDITGEIAFIDGRKDRDVFDWSERFPPPGGKSYQDEMGRREAEELYDKTFEVNCVSCHDNKKPAIIDPHMQQARVGFSGDRHDARTTAFSLGSFLPGRVAKADAPFRVVGSGYAVAHRGAMRNANAFAIKGHPCFACHSLTTLESGRRFAADATGMSPKVRDPTIGQTVAIAQEKAALQMVQDHRTKWASEFGEGGIMPWMLPNHGGRLSEGSRQLSASEWEQLSACAWGSGGDICGFRPLFTSCPIPGESVDTFVPFDFSVAPKPTVNGNEHSAIRLTWRYLNGYGAVPERDNVRFDVAVKLEDIPSSRVSPDLSDYPGLDETKSAIALGPGVIVSRTAGNVLLIRNASFEGHRRWTDAPATRETRRYSIAVPTVCGKRYLFRILPKRFCFENSGVVSGKRDYLAFYDTVCAD</sequence>
<gene>
    <name evidence="1" type="ORF">GGE15_003989</name>
</gene>
<proteinExistence type="predicted"/>
<dbReference type="AlphaFoldDB" id="A0A7W6UM32"/>
<evidence type="ECO:0000313" key="2">
    <source>
        <dbReference type="Proteomes" id="UP000533724"/>
    </source>
</evidence>
<evidence type="ECO:0000313" key="1">
    <source>
        <dbReference type="EMBL" id="MBB4440712.1"/>
    </source>
</evidence>
<name>A0A7W6UM32_9HYPH</name>